<dbReference type="EMBL" id="CM029048">
    <property type="protein sequence ID" value="KAG2576369.1"/>
    <property type="molecule type" value="Genomic_DNA"/>
</dbReference>
<evidence type="ECO:0000313" key="3">
    <source>
        <dbReference type="Proteomes" id="UP000823388"/>
    </source>
</evidence>
<proteinExistence type="predicted"/>
<evidence type="ECO:0000313" key="2">
    <source>
        <dbReference type="EMBL" id="KAG2576369.1"/>
    </source>
</evidence>
<reference evidence="2" key="1">
    <citation type="submission" date="2020-05" db="EMBL/GenBank/DDBJ databases">
        <title>WGS assembly of Panicum virgatum.</title>
        <authorList>
            <person name="Lovell J.T."/>
            <person name="Jenkins J."/>
            <person name="Shu S."/>
            <person name="Juenger T.E."/>
            <person name="Schmutz J."/>
        </authorList>
    </citation>
    <scope>NUCLEOTIDE SEQUENCE</scope>
    <source>
        <strain evidence="2">AP13</strain>
    </source>
</reference>
<feature type="compositionally biased region" description="Polar residues" evidence="1">
    <location>
        <begin position="178"/>
        <end position="190"/>
    </location>
</feature>
<accession>A0A8T0QTM0</accession>
<dbReference type="Proteomes" id="UP000823388">
    <property type="component" value="Chromosome 6N"/>
</dbReference>
<gene>
    <name evidence="2" type="ORF">PVAP13_6NG039015</name>
</gene>
<evidence type="ECO:0000256" key="1">
    <source>
        <dbReference type="SAM" id="MobiDB-lite"/>
    </source>
</evidence>
<dbReference type="AlphaFoldDB" id="A0A8T0QTM0"/>
<sequence>MRQGCRDAPPSQIDLASLFQNPVPPTSEPHTRPGGESASMPPINLALFSPSSVPARPPPGIMDNNSVNATIRHMSGTPSGHVGQQSPPNIYRRQGGMDINSVNVVPHQMNGNSYGHVTGQAFPMPYQQDGSGNNSASVDLQRMDGSTFRYSARQNTFQPESMQRSSTNVLERMWGSSIRDQGTPTTNYHSSHMRDRDTTDNGGDDFF</sequence>
<comment type="caution">
    <text evidence="2">The sequence shown here is derived from an EMBL/GenBank/DDBJ whole genome shotgun (WGS) entry which is preliminary data.</text>
</comment>
<protein>
    <submittedName>
        <fullName evidence="2">Uncharacterized protein</fullName>
    </submittedName>
</protein>
<feature type="region of interest" description="Disordered" evidence="1">
    <location>
        <begin position="176"/>
        <end position="207"/>
    </location>
</feature>
<organism evidence="2 3">
    <name type="scientific">Panicum virgatum</name>
    <name type="common">Blackwell switchgrass</name>
    <dbReference type="NCBI Taxonomy" id="38727"/>
    <lineage>
        <taxon>Eukaryota</taxon>
        <taxon>Viridiplantae</taxon>
        <taxon>Streptophyta</taxon>
        <taxon>Embryophyta</taxon>
        <taxon>Tracheophyta</taxon>
        <taxon>Spermatophyta</taxon>
        <taxon>Magnoliopsida</taxon>
        <taxon>Liliopsida</taxon>
        <taxon>Poales</taxon>
        <taxon>Poaceae</taxon>
        <taxon>PACMAD clade</taxon>
        <taxon>Panicoideae</taxon>
        <taxon>Panicodae</taxon>
        <taxon>Paniceae</taxon>
        <taxon>Panicinae</taxon>
        <taxon>Panicum</taxon>
        <taxon>Panicum sect. Hiantes</taxon>
    </lineage>
</organism>
<feature type="region of interest" description="Disordered" evidence="1">
    <location>
        <begin position="1"/>
        <end position="40"/>
    </location>
</feature>
<keyword evidence="3" id="KW-1185">Reference proteome</keyword>
<name>A0A8T0QTM0_PANVG</name>